<feature type="region of interest" description="Disordered" evidence="1">
    <location>
        <begin position="1"/>
        <end position="57"/>
    </location>
</feature>
<dbReference type="Proteomes" id="UP000004221">
    <property type="component" value="Unassembled WGS sequence"/>
</dbReference>
<name>I4EDB3_9BACT</name>
<reference evidence="2 3" key="1">
    <citation type="journal article" date="2012" name="ISME J.">
        <title>Nitrification expanded: discovery, physiology and genomics of a nitrite-oxidizing bacterium from the phylum Chloroflexi.</title>
        <authorList>
            <person name="Sorokin D.Y."/>
            <person name="Lucker S."/>
            <person name="Vejmelkova D."/>
            <person name="Kostrikina N.A."/>
            <person name="Kleerebezem R."/>
            <person name="Rijpstra W.I."/>
            <person name="Damste J.S."/>
            <person name="Le Paslier D."/>
            <person name="Muyzer G."/>
            <person name="Wagner M."/>
            <person name="van Loosdrecht M.C."/>
            <person name="Daims H."/>
        </authorList>
    </citation>
    <scope>NUCLEOTIDE SEQUENCE [LARGE SCALE GENOMIC DNA]</scope>
    <source>
        <strain evidence="3">none</strain>
    </source>
</reference>
<comment type="caution">
    <text evidence="2">The sequence shown here is derived from an EMBL/GenBank/DDBJ whole genome shotgun (WGS) entry which is preliminary data.</text>
</comment>
<organism evidence="2 3">
    <name type="scientific">Nitrolancea hollandica Lb</name>
    <dbReference type="NCBI Taxonomy" id="1129897"/>
    <lineage>
        <taxon>Bacteria</taxon>
        <taxon>Pseudomonadati</taxon>
        <taxon>Thermomicrobiota</taxon>
        <taxon>Thermomicrobia</taxon>
        <taxon>Sphaerobacterales</taxon>
        <taxon>Sphaerobacterineae</taxon>
        <taxon>Sphaerobacteraceae</taxon>
        <taxon>Nitrolancea</taxon>
    </lineage>
</organism>
<gene>
    <name evidence="2" type="ORF">NITHO_1430005</name>
</gene>
<evidence type="ECO:0000256" key="1">
    <source>
        <dbReference type="SAM" id="MobiDB-lite"/>
    </source>
</evidence>
<feature type="compositionally biased region" description="Basic residues" evidence="1">
    <location>
        <begin position="30"/>
        <end position="43"/>
    </location>
</feature>
<accession>I4EDB3</accession>
<proteinExistence type="predicted"/>
<evidence type="ECO:0000313" key="2">
    <source>
        <dbReference type="EMBL" id="CCF82675.1"/>
    </source>
</evidence>
<sequence>MHARLEKGPSLLEAGDPTPGKDDTQERKVGQIKRGGRGGRRLKPAVPGHERASRRRG</sequence>
<dbReference type="EMBL" id="CAGS01000050">
    <property type="protein sequence ID" value="CCF82675.1"/>
    <property type="molecule type" value="Genomic_DNA"/>
</dbReference>
<keyword evidence="3" id="KW-1185">Reference proteome</keyword>
<evidence type="ECO:0000313" key="3">
    <source>
        <dbReference type="Proteomes" id="UP000004221"/>
    </source>
</evidence>
<protein>
    <submittedName>
        <fullName evidence="2">Uncharacterized protein</fullName>
    </submittedName>
</protein>
<dbReference type="AlphaFoldDB" id="I4EDB3"/>
<feature type="compositionally biased region" description="Basic and acidic residues" evidence="1">
    <location>
        <begin position="19"/>
        <end position="29"/>
    </location>
</feature>